<dbReference type="GO" id="GO:0005829">
    <property type="term" value="C:cytosol"/>
    <property type="evidence" value="ECO:0007669"/>
    <property type="project" value="TreeGrafter"/>
</dbReference>
<evidence type="ECO:0000256" key="9">
    <source>
        <dbReference type="ARBA" id="ARBA00023134"/>
    </source>
</evidence>
<proteinExistence type="inferred from homology"/>
<dbReference type="NCBIfam" id="NF003661">
    <property type="entry name" value="PRK05291.1-3"/>
    <property type="match status" value="1"/>
</dbReference>
<evidence type="ECO:0000313" key="14">
    <source>
        <dbReference type="Proteomes" id="UP000271533"/>
    </source>
</evidence>
<dbReference type="InterPro" id="IPR018948">
    <property type="entry name" value="GTP-bd_TrmE_N"/>
</dbReference>
<dbReference type="HAMAP" id="MF_00379">
    <property type="entry name" value="GTPase_MnmE"/>
    <property type="match status" value="1"/>
</dbReference>
<organism evidence="13 14">
    <name type="scientific">Buchnera aphidicola subsp. Rhopalosiphum maidis</name>
    <dbReference type="NCBI Taxonomy" id="118109"/>
    <lineage>
        <taxon>Bacteria</taxon>
        <taxon>Pseudomonadati</taxon>
        <taxon>Pseudomonadota</taxon>
        <taxon>Gammaproteobacteria</taxon>
        <taxon>Enterobacterales</taxon>
        <taxon>Erwiniaceae</taxon>
        <taxon>Buchnera</taxon>
    </lineage>
</organism>
<feature type="binding site" evidence="10">
    <location>
        <position position="456"/>
    </location>
    <ligand>
        <name>(6S)-5-formyl-5,6,7,8-tetrahydrofolate</name>
        <dbReference type="ChEBI" id="CHEBI:57457"/>
    </ligand>
</feature>
<dbReference type="InterPro" id="IPR027417">
    <property type="entry name" value="P-loop_NTPase"/>
</dbReference>
<dbReference type="PROSITE" id="PS51709">
    <property type="entry name" value="G_TRME"/>
    <property type="match status" value="1"/>
</dbReference>
<evidence type="ECO:0000256" key="5">
    <source>
        <dbReference type="ARBA" id="ARBA00022741"/>
    </source>
</evidence>
<comment type="caution">
    <text evidence="10">Lacks conserved residue(s) required for the propagation of feature annotation.</text>
</comment>
<dbReference type="InterPro" id="IPR025867">
    <property type="entry name" value="MnmE_helical"/>
</dbReference>
<evidence type="ECO:0000313" key="13">
    <source>
        <dbReference type="EMBL" id="AYN24484.1"/>
    </source>
</evidence>
<keyword evidence="3 10" id="KW-0819">tRNA processing</keyword>
<dbReference type="InterPro" id="IPR006073">
    <property type="entry name" value="GTP-bd"/>
</dbReference>
<dbReference type="SUPFAM" id="SSF52540">
    <property type="entry name" value="P-loop containing nucleoside triphosphate hydrolases"/>
    <property type="match status" value="1"/>
</dbReference>
<feature type="binding site" evidence="10">
    <location>
        <begin position="272"/>
        <end position="275"/>
    </location>
    <ligand>
        <name>GTP</name>
        <dbReference type="ChEBI" id="CHEBI:37565"/>
    </ligand>
</feature>
<comment type="subunit">
    <text evidence="10">Homodimer. Heterotetramer of two MnmE and two MnmG subunits.</text>
</comment>
<dbReference type="Gene3D" id="1.20.120.430">
    <property type="entry name" value="tRNA modification GTPase MnmE domain 2"/>
    <property type="match status" value="1"/>
</dbReference>
<dbReference type="PANTHER" id="PTHR42714">
    <property type="entry name" value="TRNA MODIFICATION GTPASE GTPBP3"/>
    <property type="match status" value="1"/>
</dbReference>
<comment type="similarity">
    <text evidence="1 10 11">Belongs to the TRAFAC class TrmE-Era-EngA-EngB-Septin-like GTPase superfamily. TrmE GTPase family.</text>
</comment>
<feature type="binding site" evidence="10">
    <location>
        <position position="23"/>
    </location>
    <ligand>
        <name>(6S)-5-formyl-5,6,7,8-tetrahydrofolate</name>
        <dbReference type="ChEBI" id="CHEBI:57457"/>
    </ligand>
</feature>
<dbReference type="InterPro" id="IPR004520">
    <property type="entry name" value="GTPase_MnmE"/>
</dbReference>
<keyword evidence="2 10" id="KW-0963">Cytoplasm</keyword>
<dbReference type="NCBIfam" id="TIGR00231">
    <property type="entry name" value="small_GTP"/>
    <property type="match status" value="1"/>
</dbReference>
<dbReference type="NCBIfam" id="TIGR00450">
    <property type="entry name" value="mnmE_trmE_thdF"/>
    <property type="match status" value="1"/>
</dbReference>
<keyword evidence="8 10" id="KW-0630">Potassium</keyword>
<dbReference type="OrthoDB" id="9805918at2"/>
<feature type="domain" description="TrmE-type G" evidence="12">
    <location>
        <begin position="218"/>
        <end position="380"/>
    </location>
</feature>
<evidence type="ECO:0000256" key="10">
    <source>
        <dbReference type="HAMAP-Rule" id="MF_00379"/>
    </source>
</evidence>
<keyword evidence="6 10" id="KW-0378">Hydrolase</keyword>
<feature type="binding site" evidence="10">
    <location>
        <begin position="228"/>
        <end position="233"/>
    </location>
    <ligand>
        <name>GTP</name>
        <dbReference type="ChEBI" id="CHEBI:37565"/>
    </ligand>
</feature>
<dbReference type="PANTHER" id="PTHR42714:SF2">
    <property type="entry name" value="TRNA MODIFICATION GTPASE GTPBP3, MITOCHONDRIAL"/>
    <property type="match status" value="1"/>
</dbReference>
<dbReference type="Proteomes" id="UP000271533">
    <property type="component" value="Chromosome"/>
</dbReference>
<dbReference type="InterPro" id="IPR027368">
    <property type="entry name" value="MnmE_dom2"/>
</dbReference>
<feature type="binding site" evidence="10">
    <location>
        <position position="122"/>
    </location>
    <ligand>
        <name>(6S)-5-formyl-5,6,7,8-tetrahydrofolate</name>
        <dbReference type="ChEBI" id="CHEBI:57457"/>
    </ligand>
</feature>
<reference evidence="13 14" key="1">
    <citation type="submission" date="2018-10" db="EMBL/GenBank/DDBJ databases">
        <title>Genome sequence of the corn leaf aphid (Rhopalosiphum maidis Fitch).</title>
        <authorList>
            <person name="Chen W."/>
            <person name="Shakir S."/>
            <person name="Bigham M."/>
            <person name="Fei Z."/>
            <person name="Jander G."/>
        </authorList>
    </citation>
    <scope>NUCLEOTIDE SEQUENCE [LARGE SCALE GENOMIC DNA]</scope>
    <source>
        <strain evidence="13 14">BTI</strain>
    </source>
</reference>
<dbReference type="CDD" id="cd14858">
    <property type="entry name" value="TrmE_N"/>
    <property type="match status" value="1"/>
</dbReference>
<feature type="binding site" evidence="10">
    <location>
        <position position="253"/>
    </location>
    <ligand>
        <name>Mg(2+)</name>
        <dbReference type="ChEBI" id="CHEBI:18420"/>
    </ligand>
</feature>
<dbReference type="GO" id="GO:0046872">
    <property type="term" value="F:metal ion binding"/>
    <property type="evidence" value="ECO:0007669"/>
    <property type="project" value="UniProtKB-KW"/>
</dbReference>
<feature type="binding site" evidence="10">
    <location>
        <position position="80"/>
    </location>
    <ligand>
        <name>(6S)-5-formyl-5,6,7,8-tetrahydrofolate</name>
        <dbReference type="ChEBI" id="CHEBI:57457"/>
    </ligand>
</feature>
<comment type="function">
    <text evidence="10">Exhibits a very high intrinsic GTPase hydrolysis rate. Involved in the addition of a carboxymethylaminomethyl (cmnm) group at the wobble position (U34) of certain tRNAs, forming tRNA-cmnm(5)s(2)U34.</text>
</comment>
<keyword evidence="4 10" id="KW-0479">Metal-binding</keyword>
<dbReference type="GO" id="GO:0003924">
    <property type="term" value="F:GTPase activity"/>
    <property type="evidence" value="ECO:0007669"/>
    <property type="project" value="UniProtKB-UniRule"/>
</dbReference>
<keyword evidence="7 10" id="KW-0460">Magnesium</keyword>
<accession>A0A3G2I4Z5</accession>
<dbReference type="GO" id="GO:0005525">
    <property type="term" value="F:GTP binding"/>
    <property type="evidence" value="ECO:0007669"/>
    <property type="project" value="UniProtKB-UniRule"/>
</dbReference>
<dbReference type="EC" id="3.6.-.-" evidence="10"/>
<evidence type="ECO:0000256" key="3">
    <source>
        <dbReference type="ARBA" id="ARBA00022694"/>
    </source>
</evidence>
<dbReference type="EMBL" id="CP032759">
    <property type="protein sequence ID" value="AYN24484.1"/>
    <property type="molecule type" value="Genomic_DNA"/>
</dbReference>
<dbReference type="FunFam" id="3.40.50.300:FF:001376">
    <property type="entry name" value="tRNA modification GTPase MnmE"/>
    <property type="match status" value="1"/>
</dbReference>
<dbReference type="Gene3D" id="3.40.50.300">
    <property type="entry name" value="P-loop containing nucleotide triphosphate hydrolases"/>
    <property type="match status" value="1"/>
</dbReference>
<evidence type="ECO:0000256" key="2">
    <source>
        <dbReference type="ARBA" id="ARBA00022490"/>
    </source>
</evidence>
<dbReference type="CDD" id="cd04164">
    <property type="entry name" value="trmE"/>
    <property type="match status" value="1"/>
</dbReference>
<protein>
    <recommendedName>
        <fullName evidence="10">tRNA modification GTPase MnmE</fullName>
        <ecNumber evidence="10">3.6.-.-</ecNumber>
    </recommendedName>
</protein>
<evidence type="ECO:0000256" key="8">
    <source>
        <dbReference type="ARBA" id="ARBA00022958"/>
    </source>
</evidence>
<dbReference type="GO" id="GO:0002098">
    <property type="term" value="P:tRNA wobble uridine modification"/>
    <property type="evidence" value="ECO:0007669"/>
    <property type="project" value="TreeGrafter"/>
</dbReference>
<dbReference type="InterPro" id="IPR005225">
    <property type="entry name" value="Small_GTP-bd"/>
</dbReference>
<evidence type="ECO:0000259" key="12">
    <source>
        <dbReference type="PROSITE" id="PS51709"/>
    </source>
</evidence>
<comment type="subcellular location">
    <subcellularLocation>
        <location evidence="10">Cytoplasm</location>
    </subcellularLocation>
</comment>
<keyword evidence="9 10" id="KW-0342">GTP-binding</keyword>
<evidence type="ECO:0000256" key="1">
    <source>
        <dbReference type="ARBA" id="ARBA00011043"/>
    </source>
</evidence>
<comment type="cofactor">
    <cofactor evidence="10">
        <name>K(+)</name>
        <dbReference type="ChEBI" id="CHEBI:29103"/>
    </cofactor>
    <text evidence="10">Binds 1 potassium ion per subunit.</text>
</comment>
<feature type="binding site" evidence="10">
    <location>
        <begin position="247"/>
        <end position="253"/>
    </location>
    <ligand>
        <name>GTP</name>
        <dbReference type="ChEBI" id="CHEBI:37565"/>
    </ligand>
</feature>
<keyword evidence="5 10" id="KW-0547">Nucleotide-binding</keyword>
<dbReference type="GO" id="GO:0030488">
    <property type="term" value="P:tRNA methylation"/>
    <property type="evidence" value="ECO:0007669"/>
    <property type="project" value="TreeGrafter"/>
</dbReference>
<evidence type="ECO:0000256" key="7">
    <source>
        <dbReference type="ARBA" id="ARBA00022842"/>
    </source>
</evidence>
<dbReference type="Pfam" id="PF10396">
    <property type="entry name" value="TrmE_N"/>
    <property type="match status" value="1"/>
</dbReference>
<dbReference type="Pfam" id="PF01926">
    <property type="entry name" value="MMR_HSR1"/>
    <property type="match status" value="1"/>
</dbReference>
<dbReference type="RefSeq" id="WP_158360987.1">
    <property type="nucleotide sequence ID" value="NZ_CP032759.1"/>
</dbReference>
<evidence type="ECO:0000256" key="11">
    <source>
        <dbReference type="RuleBase" id="RU003313"/>
    </source>
</evidence>
<dbReference type="InterPro" id="IPR031168">
    <property type="entry name" value="G_TrmE"/>
</dbReference>
<dbReference type="Gene3D" id="3.30.1360.120">
    <property type="entry name" value="Probable tRNA modification gtpase trme, domain 1"/>
    <property type="match status" value="1"/>
</dbReference>
<gene>
    <name evidence="10 13" type="primary">mnmE</name>
    <name evidence="10" type="synonym">trmE</name>
    <name evidence="13" type="ORF">D8S97_00585</name>
</gene>
<evidence type="ECO:0000256" key="4">
    <source>
        <dbReference type="ARBA" id="ARBA00022723"/>
    </source>
</evidence>
<name>A0A3G2I4Z5_BUCRM</name>
<feature type="binding site" evidence="10">
    <location>
        <position position="232"/>
    </location>
    <ligand>
        <name>Mg(2+)</name>
        <dbReference type="ChEBI" id="CHEBI:18420"/>
    </ligand>
</feature>
<evidence type="ECO:0000256" key="6">
    <source>
        <dbReference type="ARBA" id="ARBA00022801"/>
    </source>
</evidence>
<dbReference type="InterPro" id="IPR027266">
    <property type="entry name" value="TrmE/GcvT-like"/>
</dbReference>
<dbReference type="Pfam" id="PF12631">
    <property type="entry name" value="MnmE_helical"/>
    <property type="match status" value="1"/>
</dbReference>
<sequence length="456" mass="51549">MIQNETIIAQATCPGKSSVGILRISGLHADQVAINVLGKVPKPRFATYSKFFDKNKKVLDEGISLWFPAPFSLTGEDVLELQGHGSPFIMDLLMKRILCIKNLKIRIAQPGEFCQRAFLNGKIDLIQAEAIDELINSETESVVRASLNSLHGGFSVYIQELIKELIEFRTNIEASIDFSEENISFDFNTLVISNFEKLNNKFSKIKSIISEGSLIREAKKIAIVGPPNAGKSSLLNILSSRDRAIVTNFPGTTRDVLYEYVNIHGISCEIIDTAGLRNTEDEIEKIGIQRSWEIIKNSDHILYVMDKTINLEDQKKLSIQFMEKISSYKIQEVTFVLNKNDLLEDSFGIKKIDNLLFISVSALTGQGIDTLKKHLLNKEKDKAKEGLFIARRRHIYQIDLSYREFLKAQKNWTKYKNIELLAESLSIINKLLGEITGEFTSSDLLKRIFSTFCIGK</sequence>
<dbReference type="AlphaFoldDB" id="A0A3G2I4Z5"/>